<accession>A0ABW1EMF7</accession>
<evidence type="ECO:0000313" key="13">
    <source>
        <dbReference type="EMBL" id="MFC5864608.1"/>
    </source>
</evidence>
<dbReference type="Proteomes" id="UP001596091">
    <property type="component" value="Unassembled WGS sequence"/>
</dbReference>
<keyword evidence="3 9" id="KW-0812">Transmembrane</keyword>
<feature type="transmembrane region" description="Helical" evidence="10">
    <location>
        <begin position="141"/>
        <end position="160"/>
    </location>
</feature>
<dbReference type="InterPro" id="IPR051676">
    <property type="entry name" value="UPF0053_domain"/>
</dbReference>
<feature type="transmembrane region" description="Helical" evidence="10">
    <location>
        <begin position="60"/>
        <end position="80"/>
    </location>
</feature>
<keyword evidence="14" id="KW-1185">Reference proteome</keyword>
<dbReference type="InterPro" id="IPR000644">
    <property type="entry name" value="CBS_dom"/>
</dbReference>
<keyword evidence="6 8" id="KW-0129">CBS domain</keyword>
<dbReference type="SMART" id="SM01091">
    <property type="entry name" value="CorC_HlyC"/>
    <property type="match status" value="1"/>
</dbReference>
<dbReference type="SMART" id="SM00116">
    <property type="entry name" value="CBS"/>
    <property type="match status" value="2"/>
</dbReference>
<evidence type="ECO:0000256" key="9">
    <source>
        <dbReference type="PROSITE-ProRule" id="PRU01193"/>
    </source>
</evidence>
<keyword evidence="4" id="KW-0677">Repeat</keyword>
<dbReference type="SUPFAM" id="SSF56176">
    <property type="entry name" value="FAD-binding/transporter-associated domain-like"/>
    <property type="match status" value="1"/>
</dbReference>
<evidence type="ECO:0000259" key="12">
    <source>
        <dbReference type="PROSITE" id="PS51846"/>
    </source>
</evidence>
<dbReference type="PROSITE" id="PS51371">
    <property type="entry name" value="CBS"/>
    <property type="match status" value="2"/>
</dbReference>
<evidence type="ECO:0000256" key="3">
    <source>
        <dbReference type="ARBA" id="ARBA00022692"/>
    </source>
</evidence>
<keyword evidence="5 9" id="KW-1133">Transmembrane helix</keyword>
<dbReference type="RefSeq" id="WP_263332886.1">
    <property type="nucleotide sequence ID" value="NZ_JAGSYH010000001.1"/>
</dbReference>
<dbReference type="InterPro" id="IPR002550">
    <property type="entry name" value="CNNM"/>
</dbReference>
<dbReference type="PROSITE" id="PS51846">
    <property type="entry name" value="CNNM"/>
    <property type="match status" value="1"/>
</dbReference>
<dbReference type="Pfam" id="PF00571">
    <property type="entry name" value="CBS"/>
    <property type="match status" value="2"/>
</dbReference>
<dbReference type="InterPro" id="IPR046342">
    <property type="entry name" value="CBS_dom_sf"/>
</dbReference>
<feature type="domain" description="CBS" evidence="11">
    <location>
        <begin position="226"/>
        <end position="287"/>
    </location>
</feature>
<evidence type="ECO:0000256" key="7">
    <source>
        <dbReference type="ARBA" id="ARBA00023136"/>
    </source>
</evidence>
<protein>
    <submittedName>
        <fullName evidence="13">Hemolysin family protein</fullName>
    </submittedName>
</protein>
<evidence type="ECO:0000256" key="2">
    <source>
        <dbReference type="ARBA" id="ARBA00022475"/>
    </source>
</evidence>
<evidence type="ECO:0000256" key="1">
    <source>
        <dbReference type="ARBA" id="ARBA00004651"/>
    </source>
</evidence>
<dbReference type="PANTHER" id="PTHR43099">
    <property type="entry name" value="UPF0053 PROTEIN YRKA"/>
    <property type="match status" value="1"/>
</dbReference>
<feature type="domain" description="CNNM transmembrane" evidence="12">
    <location>
        <begin position="1"/>
        <end position="207"/>
    </location>
</feature>
<gene>
    <name evidence="13" type="ORF">ACFPT7_20030</name>
</gene>
<feature type="domain" description="CBS" evidence="11">
    <location>
        <begin position="309"/>
        <end position="366"/>
    </location>
</feature>
<evidence type="ECO:0000256" key="8">
    <source>
        <dbReference type="PROSITE-ProRule" id="PRU00703"/>
    </source>
</evidence>
<dbReference type="Pfam" id="PF03471">
    <property type="entry name" value="CorC_HlyC"/>
    <property type="match status" value="1"/>
</dbReference>
<dbReference type="InterPro" id="IPR044751">
    <property type="entry name" value="Ion_transp-like_CBS"/>
</dbReference>
<dbReference type="PANTHER" id="PTHR43099:SF5">
    <property type="entry name" value="HLYC_CORC FAMILY TRANSPORTER"/>
    <property type="match status" value="1"/>
</dbReference>
<dbReference type="InterPro" id="IPR036318">
    <property type="entry name" value="FAD-bd_PCMH-like_sf"/>
</dbReference>
<feature type="transmembrane region" description="Helical" evidence="10">
    <location>
        <begin position="6"/>
        <end position="30"/>
    </location>
</feature>
<dbReference type="InterPro" id="IPR005170">
    <property type="entry name" value="Transptr-assoc_dom"/>
</dbReference>
<sequence length="463" mass="51070">MHGLPLLQIVAVAVLILANGFFVAAEFALVSMRDTRVEQMVVAKVPGAGSVRRLQRDLDAFLPAVQLGVTLCSLAIGWLGEPTAAGIFLSWIELLPWRIPHAAIYAHFAAVSLGFALITYFHVLLGELVPKSLALRRVENMALAVAAPMLFFMTVTRPAVKLLRGSATLVLRAFQVEMSHEASVHSPEELKLIATAARRMGVLPPFQERLIHRALELDEVPVREIMTPRQQIVSLASNTLIEAASASVIDHQHSRVPVYDETRGPEHIIGVVYAKDLARLMHFRGAVGLRARAAVQSVSAFSDLRVSQIMRDVLMVPETKTVLDLIKEFQQRRRQMAIVVDEYGSTVGLVTVEDAIEQLTGELDDEFDDPARPILTTASGALLLEGSVNLRDLETQMQWHLPRDGGVETLAGFMLMRLGRIPKSGESVVYEGRRLTVTEMEGRRIKQIRVEPIEQPEAVSAQA</sequence>
<evidence type="ECO:0000256" key="6">
    <source>
        <dbReference type="ARBA" id="ARBA00023122"/>
    </source>
</evidence>
<comment type="caution">
    <text evidence="13">The sequence shown here is derived from an EMBL/GenBank/DDBJ whole genome shotgun (WGS) entry which is preliminary data.</text>
</comment>
<name>A0ABW1EMF7_9BACT</name>
<feature type="transmembrane region" description="Helical" evidence="10">
    <location>
        <begin position="104"/>
        <end position="129"/>
    </location>
</feature>
<dbReference type="SUPFAM" id="SSF54631">
    <property type="entry name" value="CBS-domain pair"/>
    <property type="match status" value="1"/>
</dbReference>
<evidence type="ECO:0000256" key="5">
    <source>
        <dbReference type="ARBA" id="ARBA00022989"/>
    </source>
</evidence>
<proteinExistence type="predicted"/>
<keyword evidence="2" id="KW-1003">Cell membrane</keyword>
<dbReference type="InterPro" id="IPR016169">
    <property type="entry name" value="FAD-bd_PCMH_sub2"/>
</dbReference>
<comment type="subcellular location">
    <subcellularLocation>
        <location evidence="1">Cell membrane</location>
        <topology evidence="1">Multi-pass membrane protein</topology>
    </subcellularLocation>
</comment>
<organism evidence="13 14">
    <name type="scientific">Acidicapsa dinghuensis</name>
    <dbReference type="NCBI Taxonomy" id="2218256"/>
    <lineage>
        <taxon>Bacteria</taxon>
        <taxon>Pseudomonadati</taxon>
        <taxon>Acidobacteriota</taxon>
        <taxon>Terriglobia</taxon>
        <taxon>Terriglobales</taxon>
        <taxon>Acidobacteriaceae</taxon>
        <taxon>Acidicapsa</taxon>
    </lineage>
</organism>
<dbReference type="EMBL" id="JBHSPH010000010">
    <property type="protein sequence ID" value="MFC5864608.1"/>
    <property type="molecule type" value="Genomic_DNA"/>
</dbReference>
<dbReference type="Gene3D" id="3.10.580.10">
    <property type="entry name" value="CBS-domain"/>
    <property type="match status" value="1"/>
</dbReference>
<evidence type="ECO:0000259" key="11">
    <source>
        <dbReference type="PROSITE" id="PS51371"/>
    </source>
</evidence>
<keyword evidence="7 9" id="KW-0472">Membrane</keyword>
<dbReference type="Gene3D" id="3.30.465.10">
    <property type="match status" value="1"/>
</dbReference>
<evidence type="ECO:0000256" key="4">
    <source>
        <dbReference type="ARBA" id="ARBA00022737"/>
    </source>
</evidence>
<evidence type="ECO:0000313" key="14">
    <source>
        <dbReference type="Proteomes" id="UP001596091"/>
    </source>
</evidence>
<reference evidence="14" key="1">
    <citation type="journal article" date="2019" name="Int. J. Syst. Evol. Microbiol.">
        <title>The Global Catalogue of Microorganisms (GCM) 10K type strain sequencing project: providing services to taxonomists for standard genome sequencing and annotation.</title>
        <authorList>
            <consortium name="The Broad Institute Genomics Platform"/>
            <consortium name="The Broad Institute Genome Sequencing Center for Infectious Disease"/>
            <person name="Wu L."/>
            <person name="Ma J."/>
        </authorList>
    </citation>
    <scope>NUCLEOTIDE SEQUENCE [LARGE SCALE GENOMIC DNA]</scope>
    <source>
        <strain evidence="14">JCM 4087</strain>
    </source>
</reference>
<dbReference type="CDD" id="cd04590">
    <property type="entry name" value="CBS_pair_CorC_HlyC_assoc"/>
    <property type="match status" value="1"/>
</dbReference>
<evidence type="ECO:0000256" key="10">
    <source>
        <dbReference type="SAM" id="Phobius"/>
    </source>
</evidence>
<dbReference type="Pfam" id="PF01595">
    <property type="entry name" value="CNNM"/>
    <property type="match status" value="1"/>
</dbReference>